<name>A0A350HBA2_UNCW3</name>
<protein>
    <recommendedName>
        <fullName evidence="3">Metal-dependent hydrolase</fullName>
    </recommendedName>
</protein>
<dbReference type="AlphaFoldDB" id="A0A350HBA2"/>
<organism evidence="1 2">
    <name type="scientific">candidate division WOR-3 bacterium</name>
    <dbReference type="NCBI Taxonomy" id="2052148"/>
    <lineage>
        <taxon>Bacteria</taxon>
        <taxon>Bacteria division WOR-3</taxon>
    </lineage>
</organism>
<evidence type="ECO:0000313" key="2">
    <source>
        <dbReference type="Proteomes" id="UP000264062"/>
    </source>
</evidence>
<gene>
    <name evidence="1" type="ORF">DCW38_06525</name>
</gene>
<evidence type="ECO:0008006" key="3">
    <source>
        <dbReference type="Google" id="ProtNLM"/>
    </source>
</evidence>
<evidence type="ECO:0000313" key="1">
    <source>
        <dbReference type="EMBL" id="HAV92818.1"/>
    </source>
</evidence>
<dbReference type="InterPro" id="IPR007404">
    <property type="entry name" value="YdjM-like"/>
</dbReference>
<sequence>MDEKTHFKIGAIIGITASTVYLIKQVSHKERLDLGDLGTVELLMTGYAVASMLPDIIEPALNPMHRQFFHSVSCLILIGLMLYKINDSTLESKSKELLSSLFVGYISHLIADLTTPAGLPLVGEI</sequence>
<accession>A0A350HBA2</accession>
<proteinExistence type="predicted"/>
<reference evidence="1 2" key="1">
    <citation type="journal article" date="2018" name="Nat. Biotechnol.">
        <title>A standardized bacterial taxonomy based on genome phylogeny substantially revises the tree of life.</title>
        <authorList>
            <person name="Parks D.H."/>
            <person name="Chuvochina M."/>
            <person name="Waite D.W."/>
            <person name="Rinke C."/>
            <person name="Skarshewski A."/>
            <person name="Chaumeil P.A."/>
            <person name="Hugenholtz P."/>
        </authorList>
    </citation>
    <scope>NUCLEOTIDE SEQUENCE [LARGE SCALE GENOMIC DNA]</scope>
    <source>
        <strain evidence="1">UBA9956</strain>
    </source>
</reference>
<dbReference type="Proteomes" id="UP000264062">
    <property type="component" value="Unassembled WGS sequence"/>
</dbReference>
<dbReference type="EMBL" id="DMZY01000190">
    <property type="protein sequence ID" value="HAV92818.1"/>
    <property type="molecule type" value="Genomic_DNA"/>
</dbReference>
<dbReference type="Pfam" id="PF04307">
    <property type="entry name" value="YdjM"/>
    <property type="match status" value="1"/>
</dbReference>
<comment type="caution">
    <text evidence="1">The sequence shown here is derived from an EMBL/GenBank/DDBJ whole genome shotgun (WGS) entry which is preliminary data.</text>
</comment>